<evidence type="ECO:0000256" key="14">
    <source>
        <dbReference type="ARBA" id="ARBA00045968"/>
    </source>
</evidence>
<dbReference type="GO" id="GO:0005789">
    <property type="term" value="C:endoplasmic reticulum membrane"/>
    <property type="evidence" value="ECO:0007669"/>
    <property type="project" value="UniProtKB-SubCell"/>
</dbReference>
<comment type="function">
    <text evidence="14">Intracellular monovalent cation channel required for maintenance of rapid intracellular calcium release. Acts as a potassium counter-ion channel that functions in synchronization with calcium release from intracellular stores. Activated by increased cytosolic Ca(2+) levels.</text>
</comment>
<dbReference type="PANTHER" id="PTHR12454:SF5">
    <property type="entry name" value="TRIMERIC INTRACELLULAR CATION CHANNEL TYPE B"/>
    <property type="match status" value="1"/>
</dbReference>
<evidence type="ECO:0000256" key="13">
    <source>
        <dbReference type="ARBA" id="ARBA00034430"/>
    </source>
</evidence>
<keyword evidence="6" id="KW-0256">Endoplasmic reticulum</keyword>
<evidence type="ECO:0000256" key="7">
    <source>
        <dbReference type="ARBA" id="ARBA00022826"/>
    </source>
</evidence>
<dbReference type="GO" id="GO:0005267">
    <property type="term" value="F:potassium channel activity"/>
    <property type="evidence" value="ECO:0007669"/>
    <property type="project" value="UniProtKB-KW"/>
</dbReference>
<keyword evidence="11 17" id="KW-0472">Membrane</keyword>
<feature type="compositionally biased region" description="Basic and acidic residues" evidence="16">
    <location>
        <begin position="113"/>
        <end position="126"/>
    </location>
</feature>
<keyword evidence="10" id="KW-0406">Ion transport</keyword>
<evidence type="ECO:0000256" key="1">
    <source>
        <dbReference type="ARBA" id="ARBA00004477"/>
    </source>
</evidence>
<evidence type="ECO:0000256" key="4">
    <source>
        <dbReference type="ARBA" id="ARBA00022538"/>
    </source>
</evidence>
<comment type="subcellular location">
    <subcellularLocation>
        <location evidence="1">Endoplasmic reticulum membrane</location>
        <topology evidence="1">Multi-pass membrane protein</topology>
    </subcellularLocation>
</comment>
<keyword evidence="7" id="KW-0631">Potassium channel</keyword>
<keyword evidence="8" id="KW-0630">Potassium</keyword>
<keyword evidence="5 17" id="KW-0812">Transmembrane</keyword>
<evidence type="ECO:0000313" key="19">
    <source>
        <dbReference type="Proteomes" id="UP001295444"/>
    </source>
</evidence>
<evidence type="ECO:0000256" key="17">
    <source>
        <dbReference type="SAM" id="Phobius"/>
    </source>
</evidence>
<evidence type="ECO:0000256" key="11">
    <source>
        <dbReference type="ARBA" id="ARBA00023136"/>
    </source>
</evidence>
<evidence type="ECO:0000256" key="2">
    <source>
        <dbReference type="ARBA" id="ARBA00005766"/>
    </source>
</evidence>
<gene>
    <name evidence="18" type="ORF">PECUL_23A014377</name>
</gene>
<dbReference type="PANTHER" id="PTHR12454">
    <property type="entry name" value="TRIMERIC INTRACELLULAR CATION CHANNEL"/>
    <property type="match status" value="1"/>
</dbReference>
<dbReference type="InterPro" id="IPR007866">
    <property type="entry name" value="TRIC_channel"/>
</dbReference>
<sequence length="142" mass="15623">MLPNPHCQDTTTNRGRIKHVVNITFAGTNPVKVSLVGAVLFTLQQTQHLPLSRNNLMLFYTLFLIATKVQMMLTHSSTSPFQPIEAALCRLLFSCHQAQTPVNEKVTTTSADAKGETSKKPVEKLSAKISKSAQKTEAKKSD</sequence>
<evidence type="ECO:0000256" key="15">
    <source>
        <dbReference type="ARBA" id="ARBA00047059"/>
    </source>
</evidence>
<name>A0AAD1W9H4_PELCU</name>
<protein>
    <submittedName>
        <fullName evidence="18">Trimeric intracellular cation channel type B</fullName>
    </submittedName>
</protein>
<dbReference type="AlphaFoldDB" id="A0AAD1W9H4"/>
<evidence type="ECO:0000256" key="6">
    <source>
        <dbReference type="ARBA" id="ARBA00022824"/>
    </source>
</evidence>
<comment type="subunit">
    <text evidence="15">Homotrimer; conformation seems to be controled by binding to diacylglycerol (DAG).</text>
</comment>
<organism evidence="18 19">
    <name type="scientific">Pelobates cultripes</name>
    <name type="common">Western spadefoot toad</name>
    <dbReference type="NCBI Taxonomy" id="61616"/>
    <lineage>
        <taxon>Eukaryota</taxon>
        <taxon>Metazoa</taxon>
        <taxon>Chordata</taxon>
        <taxon>Craniata</taxon>
        <taxon>Vertebrata</taxon>
        <taxon>Euteleostomi</taxon>
        <taxon>Amphibia</taxon>
        <taxon>Batrachia</taxon>
        <taxon>Anura</taxon>
        <taxon>Pelobatoidea</taxon>
        <taxon>Pelobatidae</taxon>
        <taxon>Pelobates</taxon>
    </lineage>
</organism>
<feature type="transmembrane region" description="Helical" evidence="17">
    <location>
        <begin position="20"/>
        <end position="43"/>
    </location>
</feature>
<feature type="region of interest" description="Disordered" evidence="16">
    <location>
        <begin position="103"/>
        <end position="142"/>
    </location>
</feature>
<dbReference type="EMBL" id="OW240916">
    <property type="protein sequence ID" value="CAH2293882.1"/>
    <property type="molecule type" value="Genomic_DNA"/>
</dbReference>
<evidence type="ECO:0000256" key="10">
    <source>
        <dbReference type="ARBA" id="ARBA00023065"/>
    </source>
</evidence>
<comment type="catalytic activity">
    <reaction evidence="13">
        <text>K(+)(in) = K(+)(out)</text>
        <dbReference type="Rhea" id="RHEA:29463"/>
        <dbReference type="ChEBI" id="CHEBI:29103"/>
    </reaction>
</comment>
<keyword evidence="12" id="KW-0407">Ion channel</keyword>
<keyword evidence="19" id="KW-1185">Reference proteome</keyword>
<keyword evidence="4" id="KW-0633">Potassium transport</keyword>
<dbReference type="GO" id="GO:0042802">
    <property type="term" value="F:identical protein binding"/>
    <property type="evidence" value="ECO:0007669"/>
    <property type="project" value="InterPro"/>
</dbReference>
<dbReference type="Pfam" id="PF05197">
    <property type="entry name" value="TRIC"/>
    <property type="match status" value="1"/>
</dbReference>
<evidence type="ECO:0000256" key="12">
    <source>
        <dbReference type="ARBA" id="ARBA00023303"/>
    </source>
</evidence>
<evidence type="ECO:0000256" key="16">
    <source>
        <dbReference type="SAM" id="MobiDB-lite"/>
    </source>
</evidence>
<evidence type="ECO:0000256" key="3">
    <source>
        <dbReference type="ARBA" id="ARBA00022448"/>
    </source>
</evidence>
<reference evidence="18" key="1">
    <citation type="submission" date="2022-03" db="EMBL/GenBank/DDBJ databases">
        <authorList>
            <person name="Alioto T."/>
            <person name="Alioto T."/>
            <person name="Gomez Garrido J."/>
        </authorList>
    </citation>
    <scope>NUCLEOTIDE SEQUENCE</scope>
</reference>
<evidence type="ECO:0000256" key="9">
    <source>
        <dbReference type="ARBA" id="ARBA00022989"/>
    </source>
</evidence>
<keyword evidence="9 17" id="KW-1133">Transmembrane helix</keyword>
<comment type="similarity">
    <text evidence="2">Belongs to the TMEM38 family.</text>
</comment>
<dbReference type="Proteomes" id="UP001295444">
    <property type="component" value="Chromosome 05"/>
</dbReference>
<keyword evidence="3" id="KW-0813">Transport</keyword>
<evidence type="ECO:0000256" key="5">
    <source>
        <dbReference type="ARBA" id="ARBA00022692"/>
    </source>
</evidence>
<evidence type="ECO:0000313" key="18">
    <source>
        <dbReference type="EMBL" id="CAH2293882.1"/>
    </source>
</evidence>
<accession>A0AAD1W9H4</accession>
<proteinExistence type="inferred from homology"/>
<evidence type="ECO:0000256" key="8">
    <source>
        <dbReference type="ARBA" id="ARBA00022958"/>
    </source>
</evidence>